<dbReference type="Proteomes" id="UP000288716">
    <property type="component" value="Unassembled WGS sequence"/>
</dbReference>
<comment type="similarity">
    <text evidence="1">Belongs to the alpha-carbonic anhydrase family.</text>
</comment>
<evidence type="ECO:0000256" key="1">
    <source>
        <dbReference type="ARBA" id="ARBA00010718"/>
    </source>
</evidence>
<dbReference type="PANTHER" id="PTHR18952">
    <property type="entry name" value="CARBONIC ANHYDRASE"/>
    <property type="match status" value="1"/>
</dbReference>
<gene>
    <name evidence="3" type="ORF">B4U80_10066</name>
</gene>
<protein>
    <submittedName>
        <fullName evidence="3">Carbonic anhydrase 7-like protein</fullName>
    </submittedName>
</protein>
<dbReference type="InterPro" id="IPR036398">
    <property type="entry name" value="CA_dom_sf"/>
</dbReference>
<feature type="domain" description="Alpha-carbonic anhydrase" evidence="2">
    <location>
        <begin position="91"/>
        <end position="244"/>
    </location>
</feature>
<comment type="caution">
    <text evidence="3">The sequence shown here is derived from an EMBL/GenBank/DDBJ whole genome shotgun (WGS) entry which is preliminary data.</text>
</comment>
<dbReference type="GO" id="GO:0005737">
    <property type="term" value="C:cytoplasm"/>
    <property type="evidence" value="ECO:0007669"/>
    <property type="project" value="TreeGrafter"/>
</dbReference>
<dbReference type="GO" id="GO:0004089">
    <property type="term" value="F:carbonate dehydratase activity"/>
    <property type="evidence" value="ECO:0007669"/>
    <property type="project" value="InterPro"/>
</dbReference>
<dbReference type="VEuPathDB" id="VectorBase:LDEU011004"/>
<organism evidence="3 4">
    <name type="scientific">Leptotrombidium deliense</name>
    <dbReference type="NCBI Taxonomy" id="299467"/>
    <lineage>
        <taxon>Eukaryota</taxon>
        <taxon>Metazoa</taxon>
        <taxon>Ecdysozoa</taxon>
        <taxon>Arthropoda</taxon>
        <taxon>Chelicerata</taxon>
        <taxon>Arachnida</taxon>
        <taxon>Acari</taxon>
        <taxon>Acariformes</taxon>
        <taxon>Trombidiformes</taxon>
        <taxon>Prostigmata</taxon>
        <taxon>Anystina</taxon>
        <taxon>Parasitengona</taxon>
        <taxon>Trombiculoidea</taxon>
        <taxon>Trombiculidae</taxon>
        <taxon>Leptotrombidium</taxon>
    </lineage>
</organism>
<name>A0A443S0J9_9ACAR</name>
<dbReference type="PANTHER" id="PTHR18952:SF270">
    <property type="entry name" value="CARBONIC ANHYDRASE"/>
    <property type="match status" value="1"/>
</dbReference>
<dbReference type="OrthoDB" id="429145at2759"/>
<dbReference type="Gene3D" id="3.10.200.10">
    <property type="entry name" value="Alpha carbonic anhydrase"/>
    <property type="match status" value="1"/>
</dbReference>
<dbReference type="STRING" id="299467.A0A443S0J9"/>
<dbReference type="EMBL" id="NCKV01013975">
    <property type="protein sequence ID" value="RWS21036.1"/>
    <property type="molecule type" value="Genomic_DNA"/>
</dbReference>
<dbReference type="InterPro" id="IPR023561">
    <property type="entry name" value="Carbonic_anhydrase_a-class"/>
</dbReference>
<accession>A0A443S0J9</accession>
<dbReference type="SMART" id="SM01057">
    <property type="entry name" value="Carb_anhydrase"/>
    <property type="match status" value="1"/>
</dbReference>
<dbReference type="SUPFAM" id="SSF51069">
    <property type="entry name" value="Carbonic anhydrase"/>
    <property type="match status" value="1"/>
</dbReference>
<evidence type="ECO:0000313" key="4">
    <source>
        <dbReference type="Proteomes" id="UP000288716"/>
    </source>
</evidence>
<dbReference type="GO" id="GO:0008270">
    <property type="term" value="F:zinc ion binding"/>
    <property type="evidence" value="ECO:0007669"/>
    <property type="project" value="InterPro"/>
</dbReference>
<evidence type="ECO:0000259" key="2">
    <source>
        <dbReference type="PROSITE" id="PS51144"/>
    </source>
</evidence>
<keyword evidence="4" id="KW-1185">Reference proteome</keyword>
<feature type="non-terminal residue" evidence="3">
    <location>
        <position position="1"/>
    </location>
</feature>
<evidence type="ECO:0000313" key="3">
    <source>
        <dbReference type="EMBL" id="RWS21036.1"/>
    </source>
</evidence>
<sequence>EAVFRRERSEYIDPKSGKYKLIGSNYRSLSALNGRTVVVADLLIELAESSKQTKKKVVKIRPLSKEVARKRAILTKERKTTFYKGQFYGGHDWVYKKKGDIPGEDEWPDSWPDCGGERQSPINIISRNVVRDPNLNLQFDGYYKALNKPFVQNNGHTVAVASSIGAQPLISGSALGDETYQFDSLHFHWGTTRNLGAEHRLDGKSSALELHLVHFNVKYGSLAAAINESDGLAVLGVFYRAVSS</sequence>
<dbReference type="InterPro" id="IPR001148">
    <property type="entry name" value="CA_dom"/>
</dbReference>
<dbReference type="Pfam" id="PF00194">
    <property type="entry name" value="Carb_anhydrase"/>
    <property type="match status" value="1"/>
</dbReference>
<dbReference type="AlphaFoldDB" id="A0A443S0J9"/>
<proteinExistence type="inferred from homology"/>
<dbReference type="PROSITE" id="PS51144">
    <property type="entry name" value="ALPHA_CA_2"/>
    <property type="match status" value="1"/>
</dbReference>
<reference evidence="3 4" key="1">
    <citation type="journal article" date="2018" name="Gigascience">
        <title>Genomes of trombidid mites reveal novel predicted allergens and laterally-transferred genes associated with secondary metabolism.</title>
        <authorList>
            <person name="Dong X."/>
            <person name="Chaisiri K."/>
            <person name="Xia D."/>
            <person name="Armstrong S.D."/>
            <person name="Fang Y."/>
            <person name="Donnelly M.J."/>
            <person name="Kadowaki T."/>
            <person name="McGarry J.W."/>
            <person name="Darby A.C."/>
            <person name="Makepeace B.L."/>
        </authorList>
    </citation>
    <scope>NUCLEOTIDE SEQUENCE [LARGE SCALE GENOMIC DNA]</scope>
    <source>
        <strain evidence="3">UoL-UT</strain>
    </source>
</reference>
<dbReference type="CDD" id="cd00326">
    <property type="entry name" value="alpha_CA"/>
    <property type="match status" value="1"/>
</dbReference>